<dbReference type="PANTHER" id="PTHR33223:SF6">
    <property type="entry name" value="CCHC-TYPE DOMAIN-CONTAINING PROTEIN"/>
    <property type="match status" value="1"/>
</dbReference>
<accession>A0AAD5LXK0</accession>
<proteinExistence type="predicted"/>
<dbReference type="EMBL" id="JAKCXM010000283">
    <property type="protein sequence ID" value="KAJ0396703.1"/>
    <property type="molecule type" value="Genomic_DNA"/>
</dbReference>
<comment type="caution">
    <text evidence="2">The sequence shown here is derived from an EMBL/GenBank/DDBJ whole genome shotgun (WGS) entry which is preliminary data.</text>
</comment>
<dbReference type="InterPro" id="IPR005162">
    <property type="entry name" value="Retrotrans_gag_dom"/>
</dbReference>
<gene>
    <name evidence="2" type="ORF">P43SY_008420</name>
</gene>
<sequence length="256" mass="29187">MHIISLIKKLNNQFRDRVFPIQYQGLESENLTFWFRELEIAMSAARIHDERLCVTYAMSHLQGRAHSWALTWETNAPGHFSSWEGFKVAMLVAFQPPNVAHRQRTQFLSARQGKRELYEFVQELRQLRACMAADPLPEEVMVTVFMNGLALGEARRAVFQSEPRSLEEAMYVAQRADHYDRLARGLSWATRPWPLVGDRPAGPQDTAGDPEPMDLTLSEEHLNALEARWANAQCYNCGLYTSGVHPKWGSSGLQAV</sequence>
<keyword evidence="3" id="KW-1185">Reference proteome</keyword>
<reference evidence="2" key="1">
    <citation type="submission" date="2021-12" db="EMBL/GenBank/DDBJ databases">
        <title>Prjna785345.</title>
        <authorList>
            <person name="Rujirawat T."/>
            <person name="Krajaejun T."/>
        </authorList>
    </citation>
    <scope>NUCLEOTIDE SEQUENCE</scope>
    <source>
        <strain evidence="2">Pi057C3</strain>
    </source>
</reference>
<dbReference type="PANTHER" id="PTHR33223">
    <property type="entry name" value="CCHC-TYPE DOMAIN-CONTAINING PROTEIN"/>
    <property type="match status" value="1"/>
</dbReference>
<name>A0AAD5LXK0_PYTIN</name>
<dbReference type="AlphaFoldDB" id="A0AAD5LXK0"/>
<dbReference type="Proteomes" id="UP001209570">
    <property type="component" value="Unassembled WGS sequence"/>
</dbReference>
<evidence type="ECO:0000313" key="2">
    <source>
        <dbReference type="EMBL" id="KAJ0396703.1"/>
    </source>
</evidence>
<feature type="domain" description="Retrotransposon gag" evidence="1">
    <location>
        <begin position="56"/>
        <end position="149"/>
    </location>
</feature>
<evidence type="ECO:0000313" key="3">
    <source>
        <dbReference type="Proteomes" id="UP001209570"/>
    </source>
</evidence>
<dbReference type="Pfam" id="PF03732">
    <property type="entry name" value="Retrotrans_gag"/>
    <property type="match status" value="1"/>
</dbReference>
<organism evidence="2 3">
    <name type="scientific">Pythium insidiosum</name>
    <name type="common">Pythiosis disease agent</name>
    <dbReference type="NCBI Taxonomy" id="114742"/>
    <lineage>
        <taxon>Eukaryota</taxon>
        <taxon>Sar</taxon>
        <taxon>Stramenopiles</taxon>
        <taxon>Oomycota</taxon>
        <taxon>Peronosporomycetes</taxon>
        <taxon>Pythiales</taxon>
        <taxon>Pythiaceae</taxon>
        <taxon>Pythium</taxon>
    </lineage>
</organism>
<evidence type="ECO:0000259" key="1">
    <source>
        <dbReference type="Pfam" id="PF03732"/>
    </source>
</evidence>
<protein>
    <recommendedName>
        <fullName evidence="1">Retrotransposon gag domain-containing protein</fullName>
    </recommendedName>
</protein>